<sequence>MSKVYHLASRSAAPTLPATGTSHDPIQLHAQAHNALSMALHYLRQPSGNVPGAARKVTQALAALRRLDAVGAVEVSK</sequence>
<dbReference type="AlphaFoldDB" id="A0A240UIM3"/>
<reference evidence="2" key="1">
    <citation type="submission" date="2017-05" db="EMBL/GenBank/DDBJ databases">
        <title>Polyphasic characterization of four soil-derived phenanthrene-degrading Acidovorax strains and proposal of Acidovorax phenanthrenivorans sp. nov.</title>
        <authorList>
            <person name="Singleton D."/>
            <person name="Lee J."/>
            <person name="Dickey A.N."/>
            <person name="Stroud A."/>
            <person name="Scholl E.H."/>
            <person name="Wright F.A."/>
            <person name="Aitken M.D."/>
        </authorList>
    </citation>
    <scope>NUCLEOTIDE SEQUENCE</scope>
    <source>
        <strain evidence="2">P4</strain>
    </source>
</reference>
<dbReference type="KEGG" id="acip:CBP36_11965"/>
<protein>
    <submittedName>
        <fullName evidence="2">Uncharacterized protein</fullName>
    </submittedName>
</protein>
<dbReference type="RefSeq" id="WP_204247559.1">
    <property type="nucleotide sequence ID" value="NZ_CP021366.1"/>
</dbReference>
<keyword evidence="3" id="KW-1185">Reference proteome</keyword>
<proteinExistence type="predicted"/>
<dbReference type="KEGG" id="acis:CBP35_06955"/>
<organism evidence="2 3">
    <name type="scientific">Acidovorax carolinensis</name>
    <dbReference type="NCBI Taxonomy" id="553814"/>
    <lineage>
        <taxon>Bacteria</taxon>
        <taxon>Pseudomonadati</taxon>
        <taxon>Pseudomonadota</taxon>
        <taxon>Betaproteobacteria</taxon>
        <taxon>Burkholderiales</taxon>
        <taxon>Comamonadaceae</taxon>
        <taxon>Acidovorax</taxon>
    </lineage>
</organism>
<evidence type="ECO:0000313" key="3">
    <source>
        <dbReference type="Proteomes" id="UP000194440"/>
    </source>
</evidence>
<name>A0A240UIM3_9BURK</name>
<gene>
    <name evidence="2" type="ORF">CBP36_11965</name>
</gene>
<dbReference type="Proteomes" id="UP000194440">
    <property type="component" value="Chromosome"/>
</dbReference>
<evidence type="ECO:0000313" key="2">
    <source>
        <dbReference type="EMBL" id="ART60902.1"/>
    </source>
</evidence>
<dbReference type="EMBL" id="CP021366">
    <property type="protein sequence ID" value="ART60902.1"/>
    <property type="molecule type" value="Genomic_DNA"/>
</dbReference>
<evidence type="ECO:0000256" key="1">
    <source>
        <dbReference type="SAM" id="MobiDB-lite"/>
    </source>
</evidence>
<feature type="region of interest" description="Disordered" evidence="1">
    <location>
        <begin position="1"/>
        <end position="24"/>
    </location>
</feature>
<accession>A0A240UIM3</accession>